<name>A0A2I0WLM3_9ASPA</name>
<accession>A0A2I0WLM3</accession>
<organism evidence="1 2">
    <name type="scientific">Dendrobium catenatum</name>
    <dbReference type="NCBI Taxonomy" id="906689"/>
    <lineage>
        <taxon>Eukaryota</taxon>
        <taxon>Viridiplantae</taxon>
        <taxon>Streptophyta</taxon>
        <taxon>Embryophyta</taxon>
        <taxon>Tracheophyta</taxon>
        <taxon>Spermatophyta</taxon>
        <taxon>Magnoliopsida</taxon>
        <taxon>Liliopsida</taxon>
        <taxon>Asparagales</taxon>
        <taxon>Orchidaceae</taxon>
        <taxon>Epidendroideae</taxon>
        <taxon>Malaxideae</taxon>
        <taxon>Dendrobiinae</taxon>
        <taxon>Dendrobium</taxon>
    </lineage>
</organism>
<reference evidence="1 2" key="2">
    <citation type="journal article" date="2017" name="Nature">
        <title>The Apostasia genome and the evolution of orchids.</title>
        <authorList>
            <person name="Zhang G.Q."/>
            <person name="Liu K.W."/>
            <person name="Li Z."/>
            <person name="Lohaus R."/>
            <person name="Hsiao Y.Y."/>
            <person name="Niu S.C."/>
            <person name="Wang J.Y."/>
            <person name="Lin Y.C."/>
            <person name="Xu Q."/>
            <person name="Chen L.J."/>
            <person name="Yoshida K."/>
            <person name="Fujiwara S."/>
            <person name="Wang Z.W."/>
            <person name="Zhang Y.Q."/>
            <person name="Mitsuda N."/>
            <person name="Wang M."/>
            <person name="Liu G.H."/>
            <person name="Pecoraro L."/>
            <person name="Huang H.X."/>
            <person name="Xiao X.J."/>
            <person name="Lin M."/>
            <person name="Wu X.Y."/>
            <person name="Wu W.L."/>
            <person name="Chen Y.Y."/>
            <person name="Chang S.B."/>
            <person name="Sakamoto S."/>
            <person name="Ohme-Takagi M."/>
            <person name="Yagi M."/>
            <person name="Zeng S.J."/>
            <person name="Shen C.Y."/>
            <person name="Yeh C.M."/>
            <person name="Luo Y.B."/>
            <person name="Tsai W.C."/>
            <person name="Van de Peer Y."/>
            <person name="Liu Z.J."/>
        </authorList>
    </citation>
    <scope>NUCLEOTIDE SEQUENCE [LARGE SCALE GENOMIC DNA]</scope>
    <source>
        <tissue evidence="1">The whole plant</tissue>
    </source>
</reference>
<proteinExistence type="predicted"/>
<reference evidence="1 2" key="1">
    <citation type="journal article" date="2016" name="Sci. Rep.">
        <title>The Dendrobium catenatum Lindl. genome sequence provides insights into polysaccharide synthase, floral development and adaptive evolution.</title>
        <authorList>
            <person name="Zhang G.Q."/>
            <person name="Xu Q."/>
            <person name="Bian C."/>
            <person name="Tsai W.C."/>
            <person name="Yeh C.M."/>
            <person name="Liu K.W."/>
            <person name="Yoshida K."/>
            <person name="Zhang L.S."/>
            <person name="Chang S.B."/>
            <person name="Chen F."/>
            <person name="Shi Y."/>
            <person name="Su Y.Y."/>
            <person name="Zhang Y.Q."/>
            <person name="Chen L.J."/>
            <person name="Yin Y."/>
            <person name="Lin M."/>
            <person name="Huang H."/>
            <person name="Deng H."/>
            <person name="Wang Z.W."/>
            <person name="Zhu S.L."/>
            <person name="Zhao X."/>
            <person name="Deng C."/>
            <person name="Niu S.C."/>
            <person name="Huang J."/>
            <person name="Wang M."/>
            <person name="Liu G.H."/>
            <person name="Yang H.J."/>
            <person name="Xiao X.J."/>
            <person name="Hsiao Y.Y."/>
            <person name="Wu W.L."/>
            <person name="Chen Y.Y."/>
            <person name="Mitsuda N."/>
            <person name="Ohme-Takagi M."/>
            <person name="Luo Y.B."/>
            <person name="Van de Peer Y."/>
            <person name="Liu Z.J."/>
        </authorList>
    </citation>
    <scope>NUCLEOTIDE SEQUENCE [LARGE SCALE GENOMIC DNA]</scope>
    <source>
        <tissue evidence="1">The whole plant</tissue>
    </source>
</reference>
<evidence type="ECO:0000313" key="1">
    <source>
        <dbReference type="EMBL" id="PKU76551.1"/>
    </source>
</evidence>
<gene>
    <name evidence="1" type="ORF">MA16_Dca001155</name>
</gene>
<protein>
    <submittedName>
        <fullName evidence="1">Uncharacterized protein</fullName>
    </submittedName>
</protein>
<sequence>MAGSTESKEDEKLGLTPAMESEFAATGIGGVWLHRRKIGTGGVGSADCELLCAINTVAGAGREAEVGVGGSRKEGPPNCLGCEGIGTMKRKSSLRVLRLRDLEEQAHFFHINSFNFDLDIVTHFFHINSFNLGDLIIVILMYISVN</sequence>
<dbReference type="EMBL" id="KZ502537">
    <property type="protein sequence ID" value="PKU76551.1"/>
    <property type="molecule type" value="Genomic_DNA"/>
</dbReference>
<evidence type="ECO:0000313" key="2">
    <source>
        <dbReference type="Proteomes" id="UP000233837"/>
    </source>
</evidence>
<dbReference type="AlphaFoldDB" id="A0A2I0WLM3"/>
<keyword evidence="2" id="KW-1185">Reference proteome</keyword>
<dbReference type="Proteomes" id="UP000233837">
    <property type="component" value="Unassembled WGS sequence"/>
</dbReference>